<sequence>MLFPSWQGGLLMEPVRRGDSGPAAAEVRATLASLGLVPAGPHGEGSSADSVLFDAACELAIREFQQQRGLTVDGVVGAETWSALVAARWRLGDRLLTRSVTEPMAGDDVETLQERLIEMGYDVGRPDGVFGASTERALQQFQREVGLLPDGGFGPGTMRALRQLGRKVVGGRPQLLRETALLRHAGPALVGKHVIIDPGHGGQDRGVVVPEGLLEWSEAELAWDLASRLEGRLSALGVHTDLSRGRDTWFSDADRAKFANAAGADVLVSLHIDGHRNPEASGIATYYFGTQSGASSTVGERLAGLVHREIVARTGLVDGRTHPKTWEILRRTQMPAVRVECGYLTSPVDRARLIEPAFRDTIAEAILVAVQRVFLPVEVDFKTGTMDMRELRSRLG</sequence>
<feature type="domain" description="MurNAc-LAA" evidence="2">
    <location>
        <begin position="256"/>
        <end position="371"/>
    </location>
</feature>
<evidence type="ECO:0000313" key="3">
    <source>
        <dbReference type="EMBL" id="GAA1677940.1"/>
    </source>
</evidence>
<accession>A0ABN2GWW8</accession>
<dbReference type="PANTHER" id="PTHR30404">
    <property type="entry name" value="N-ACETYLMURAMOYL-L-ALANINE AMIDASE"/>
    <property type="match status" value="1"/>
</dbReference>
<protein>
    <submittedName>
        <fullName evidence="3">N-acetylmuramoyl-L-alanine amidase</fullName>
    </submittedName>
</protein>
<comment type="caution">
    <text evidence="3">The sequence shown here is derived from an EMBL/GenBank/DDBJ whole genome shotgun (WGS) entry which is preliminary data.</text>
</comment>
<keyword evidence="1" id="KW-0378">Hydrolase</keyword>
<dbReference type="EMBL" id="BAAANY010000009">
    <property type="protein sequence ID" value="GAA1677940.1"/>
    <property type="molecule type" value="Genomic_DNA"/>
</dbReference>
<dbReference type="InterPro" id="IPR002477">
    <property type="entry name" value="Peptidoglycan-bd-like"/>
</dbReference>
<evidence type="ECO:0000313" key="4">
    <source>
        <dbReference type="Proteomes" id="UP001500618"/>
    </source>
</evidence>
<proteinExistence type="predicted"/>
<dbReference type="SUPFAM" id="SSF47090">
    <property type="entry name" value="PGBD-like"/>
    <property type="match status" value="2"/>
</dbReference>
<dbReference type="Gene3D" id="1.10.101.10">
    <property type="entry name" value="PGBD-like superfamily/PGBD"/>
    <property type="match status" value="2"/>
</dbReference>
<organism evidence="3 4">
    <name type="scientific">Fodinicola feengrottensis</name>
    <dbReference type="NCBI Taxonomy" id="435914"/>
    <lineage>
        <taxon>Bacteria</taxon>
        <taxon>Bacillati</taxon>
        <taxon>Actinomycetota</taxon>
        <taxon>Actinomycetes</taxon>
        <taxon>Mycobacteriales</taxon>
        <taxon>Fodinicola</taxon>
    </lineage>
</organism>
<dbReference type="CDD" id="cd02696">
    <property type="entry name" value="MurNAc-LAA"/>
    <property type="match status" value="1"/>
</dbReference>
<dbReference type="Pfam" id="PF01471">
    <property type="entry name" value="PG_binding_1"/>
    <property type="match status" value="2"/>
</dbReference>
<dbReference type="InterPro" id="IPR002508">
    <property type="entry name" value="MurNAc-LAA_cat"/>
</dbReference>
<dbReference type="Pfam" id="PF01520">
    <property type="entry name" value="Amidase_3"/>
    <property type="match status" value="1"/>
</dbReference>
<evidence type="ECO:0000256" key="1">
    <source>
        <dbReference type="ARBA" id="ARBA00022801"/>
    </source>
</evidence>
<gene>
    <name evidence="3" type="ORF">GCM10009765_29050</name>
</gene>
<name>A0ABN2GWW8_9ACTN</name>
<dbReference type="SUPFAM" id="SSF53187">
    <property type="entry name" value="Zn-dependent exopeptidases"/>
    <property type="match status" value="1"/>
</dbReference>
<dbReference type="InterPro" id="IPR036366">
    <property type="entry name" value="PGBDSf"/>
</dbReference>
<dbReference type="InterPro" id="IPR050695">
    <property type="entry name" value="N-acetylmuramoyl_amidase_3"/>
</dbReference>
<dbReference type="Gene3D" id="3.40.630.40">
    <property type="entry name" value="Zn-dependent exopeptidases"/>
    <property type="match status" value="1"/>
</dbReference>
<dbReference type="SMART" id="SM00646">
    <property type="entry name" value="Ami_3"/>
    <property type="match status" value="1"/>
</dbReference>
<dbReference type="PANTHER" id="PTHR30404:SF0">
    <property type="entry name" value="N-ACETYLMURAMOYL-L-ALANINE AMIDASE AMIC"/>
    <property type="match status" value="1"/>
</dbReference>
<keyword evidence="4" id="KW-1185">Reference proteome</keyword>
<dbReference type="Proteomes" id="UP001500618">
    <property type="component" value="Unassembled WGS sequence"/>
</dbReference>
<evidence type="ECO:0000259" key="2">
    <source>
        <dbReference type="SMART" id="SM00646"/>
    </source>
</evidence>
<dbReference type="InterPro" id="IPR036365">
    <property type="entry name" value="PGBD-like_sf"/>
</dbReference>
<reference evidence="3 4" key="1">
    <citation type="journal article" date="2019" name="Int. J. Syst. Evol. Microbiol.">
        <title>The Global Catalogue of Microorganisms (GCM) 10K type strain sequencing project: providing services to taxonomists for standard genome sequencing and annotation.</title>
        <authorList>
            <consortium name="The Broad Institute Genomics Platform"/>
            <consortium name="The Broad Institute Genome Sequencing Center for Infectious Disease"/>
            <person name="Wu L."/>
            <person name="Ma J."/>
        </authorList>
    </citation>
    <scope>NUCLEOTIDE SEQUENCE [LARGE SCALE GENOMIC DNA]</scope>
    <source>
        <strain evidence="3 4">JCM 14718</strain>
    </source>
</reference>